<proteinExistence type="predicted"/>
<reference evidence="1 2" key="1">
    <citation type="journal article" date="2024" name="Plant J.">
        <title>Genome sequences and population genomics reveal climatic adaptation and genomic divergence between two closely related sweetgum species.</title>
        <authorList>
            <person name="Xu W.Q."/>
            <person name="Ren C.Q."/>
            <person name="Zhang X.Y."/>
            <person name="Comes H.P."/>
            <person name="Liu X.H."/>
            <person name="Li Y.G."/>
            <person name="Kettle C.J."/>
            <person name="Jalonen R."/>
            <person name="Gaisberger H."/>
            <person name="Ma Y.Z."/>
            <person name="Qiu Y.X."/>
        </authorList>
    </citation>
    <scope>NUCLEOTIDE SEQUENCE [LARGE SCALE GENOMIC DNA]</scope>
    <source>
        <strain evidence="1">Hangzhou</strain>
    </source>
</reference>
<dbReference type="AlphaFoldDB" id="A0AAP0NF74"/>
<dbReference type="Proteomes" id="UP001415857">
    <property type="component" value="Unassembled WGS sequence"/>
</dbReference>
<protein>
    <submittedName>
        <fullName evidence="1">Uncharacterized protein</fullName>
    </submittedName>
</protein>
<dbReference type="EMBL" id="JBBPBK010000013">
    <property type="protein sequence ID" value="KAK9271855.1"/>
    <property type="molecule type" value="Genomic_DNA"/>
</dbReference>
<evidence type="ECO:0000313" key="2">
    <source>
        <dbReference type="Proteomes" id="UP001415857"/>
    </source>
</evidence>
<organism evidence="1 2">
    <name type="scientific">Liquidambar formosana</name>
    <name type="common">Formosan gum</name>
    <dbReference type="NCBI Taxonomy" id="63359"/>
    <lineage>
        <taxon>Eukaryota</taxon>
        <taxon>Viridiplantae</taxon>
        <taxon>Streptophyta</taxon>
        <taxon>Embryophyta</taxon>
        <taxon>Tracheophyta</taxon>
        <taxon>Spermatophyta</taxon>
        <taxon>Magnoliopsida</taxon>
        <taxon>eudicotyledons</taxon>
        <taxon>Gunneridae</taxon>
        <taxon>Pentapetalae</taxon>
        <taxon>Saxifragales</taxon>
        <taxon>Altingiaceae</taxon>
        <taxon>Liquidambar</taxon>
    </lineage>
</organism>
<name>A0AAP0NF74_LIQFO</name>
<gene>
    <name evidence="1" type="ORF">L1049_002220</name>
</gene>
<evidence type="ECO:0000313" key="1">
    <source>
        <dbReference type="EMBL" id="KAK9271855.1"/>
    </source>
</evidence>
<accession>A0AAP0NF74</accession>
<sequence length="127" mass="14577">MYLHILHQGTHQHHHHRHTKGTLHHHQQEGIQGTRHHHHLSLVHRMKGTKDISMKGTLHHLHLSNISIATTSIIIIKISLAASHFYKAVWLRFAAAVCWRNAASFFEFYMMYVGSGNSCTLYLLSGC</sequence>
<comment type="caution">
    <text evidence="1">The sequence shown here is derived from an EMBL/GenBank/DDBJ whole genome shotgun (WGS) entry which is preliminary data.</text>
</comment>
<keyword evidence="2" id="KW-1185">Reference proteome</keyword>